<proteinExistence type="predicted"/>
<name>A0ABS9HLX9_9CORY</name>
<evidence type="ECO:0000256" key="2">
    <source>
        <dbReference type="SAM" id="Phobius"/>
    </source>
</evidence>
<feature type="transmembrane region" description="Helical" evidence="2">
    <location>
        <begin position="482"/>
        <end position="500"/>
    </location>
</feature>
<keyword evidence="2" id="KW-0472">Membrane</keyword>
<keyword evidence="5" id="KW-1185">Reference proteome</keyword>
<feature type="compositionally biased region" description="Polar residues" evidence="1">
    <location>
        <begin position="363"/>
        <end position="372"/>
    </location>
</feature>
<feature type="compositionally biased region" description="Basic and acidic residues" evidence="1">
    <location>
        <begin position="379"/>
        <end position="392"/>
    </location>
</feature>
<evidence type="ECO:0000313" key="4">
    <source>
        <dbReference type="EMBL" id="MCF6774035.1"/>
    </source>
</evidence>
<feature type="transmembrane region" description="Helical" evidence="2">
    <location>
        <begin position="447"/>
        <end position="470"/>
    </location>
</feature>
<feature type="domain" description="LssY-like C-terminal" evidence="3">
    <location>
        <begin position="85"/>
        <end position="275"/>
    </location>
</feature>
<feature type="region of interest" description="Disordered" evidence="1">
    <location>
        <begin position="291"/>
        <end position="404"/>
    </location>
</feature>
<organism evidence="4 5">
    <name type="scientific">Corynebacterium parakroppenstedtii</name>
    <dbReference type="NCBI Taxonomy" id="2828363"/>
    <lineage>
        <taxon>Bacteria</taxon>
        <taxon>Bacillati</taxon>
        <taxon>Actinomycetota</taxon>
        <taxon>Actinomycetes</taxon>
        <taxon>Mycobacteriales</taxon>
        <taxon>Corynebacteriaceae</taxon>
        <taxon>Corynebacterium</taxon>
    </lineage>
</organism>
<sequence>MPSLSSMWSHASDLTSLRKLSSRTPREKRIDNTFFLLAGLAAIWLAGEYFKLSFVLDFRLLLIIPAWGVIAYLTLPRLHRILTRIYVPNYFIGRTRTSDGLLGDPVNIAFDGTAEQLHRSMTEAGWTLADPVTFRSSAKIVWSSITRASYPAAPVSPLILFDREQDLAYQQEVDGSPSRRHHIRLWRCPKDWPLPGGHRVDWVGSASYDTAVGVSFFTLQVTHRIAADIDRERDHVVSTVRSYVPESSVSMIEDFSTGYHHVNGGGDKIHTDGDLPIVDVSRVGLHSCSAVNDSASAEGTPEELPDEIEEATAESDTPSETTAATTPSDITETASDVPEKAETETTNEESNDAEPIMARGSDNVDSTINGTRYTGRASTHYDDDISDEERAARRPKNAQRTPRPPNLMLSMGMLFLVVAWQSVVLLYKADQHRFIPGTLQDMGFSHHTAYVATQWYVGLLTLGTLILVLLTLGGFTHARDALMLFLTIAIVISILDRNGMRMIAAGHNNLLLTTATIIALLALSSDDVRNWIRGHEPAAVWGPVRKIHLPIDDHSR</sequence>
<dbReference type="RefSeq" id="WP_231725437.1">
    <property type="nucleotide sequence ID" value="NZ_JAGSOA010000001.1"/>
</dbReference>
<dbReference type="InterPro" id="IPR025902">
    <property type="entry name" value="LssY-like-C_dom"/>
</dbReference>
<evidence type="ECO:0000259" key="3">
    <source>
        <dbReference type="Pfam" id="PF14067"/>
    </source>
</evidence>
<accession>A0ABS9HLX9</accession>
<keyword evidence="2" id="KW-0812">Transmembrane</keyword>
<comment type="caution">
    <text evidence="4">The sequence shown here is derived from an EMBL/GenBank/DDBJ whole genome shotgun (WGS) entry which is preliminary data.</text>
</comment>
<dbReference type="EMBL" id="JAKJKU010000003">
    <property type="protein sequence ID" value="MCF6774035.1"/>
    <property type="molecule type" value="Genomic_DNA"/>
</dbReference>
<protein>
    <submittedName>
        <fullName evidence="4">LssY C-terminal domain-containing protein</fullName>
    </submittedName>
</protein>
<dbReference type="Pfam" id="PF14067">
    <property type="entry name" value="LssY_C"/>
    <property type="match status" value="1"/>
</dbReference>
<keyword evidence="2" id="KW-1133">Transmembrane helix</keyword>
<feature type="transmembrane region" description="Helical" evidence="2">
    <location>
        <begin position="407"/>
        <end position="427"/>
    </location>
</feature>
<dbReference type="Proteomes" id="UP001200604">
    <property type="component" value="Unassembled WGS sequence"/>
</dbReference>
<dbReference type="GeneID" id="92726965"/>
<gene>
    <name evidence="4" type="ORF">L3H44_06375</name>
</gene>
<evidence type="ECO:0000313" key="5">
    <source>
        <dbReference type="Proteomes" id="UP001200604"/>
    </source>
</evidence>
<feature type="transmembrane region" description="Helical" evidence="2">
    <location>
        <begin position="58"/>
        <end position="75"/>
    </location>
</feature>
<feature type="compositionally biased region" description="Low complexity" evidence="1">
    <location>
        <begin position="314"/>
        <end position="329"/>
    </location>
</feature>
<feature type="compositionally biased region" description="Acidic residues" evidence="1">
    <location>
        <begin position="300"/>
        <end position="313"/>
    </location>
</feature>
<evidence type="ECO:0000256" key="1">
    <source>
        <dbReference type="SAM" id="MobiDB-lite"/>
    </source>
</evidence>
<reference evidence="4 5" key="1">
    <citation type="submission" date="2022-01" db="EMBL/GenBank/DDBJ databases">
        <title>Identification and Characterization of Corynebacterium sp.</title>
        <authorList>
            <person name="Luo Q."/>
            <person name="Qu P."/>
            <person name="Chen Q."/>
        </authorList>
    </citation>
    <scope>NUCLEOTIDE SEQUENCE [LARGE SCALE GENOMIC DNA]</scope>
    <source>
        <strain evidence="4 5">MC-12</strain>
    </source>
</reference>
<feature type="transmembrane region" description="Helical" evidence="2">
    <location>
        <begin position="33"/>
        <end position="52"/>
    </location>
</feature>
<feature type="transmembrane region" description="Helical" evidence="2">
    <location>
        <begin position="506"/>
        <end position="523"/>
    </location>
</feature>